<reference evidence="7 8" key="1">
    <citation type="submission" date="2020-08" db="EMBL/GenBank/DDBJ databases">
        <title>Genome public.</title>
        <authorList>
            <person name="Liu C."/>
            <person name="Sun Q."/>
        </authorList>
    </citation>
    <scope>NUCLEOTIDE SEQUENCE [LARGE SCALE GENOMIC DNA]</scope>
    <source>
        <strain evidence="7 8">BX0805</strain>
    </source>
</reference>
<evidence type="ECO:0000259" key="6">
    <source>
        <dbReference type="Pfam" id="PF02656"/>
    </source>
</evidence>
<evidence type="ECO:0000256" key="2">
    <source>
        <dbReference type="ARBA" id="ARBA00022692"/>
    </source>
</evidence>
<evidence type="ECO:0000256" key="3">
    <source>
        <dbReference type="ARBA" id="ARBA00022989"/>
    </source>
</evidence>
<sequence>MFTPKNHHSTSNINLNIEIDPGISREIPESMDTNDALAFNQNSLAVERTEFAKIRTDLALTNSMLAVNRTHLSYLRTVVSLVGSGATLYKALPLIGVGVRFTTLLCGFLFLAAIYFAYKDAATYPGMKRKLHDMETRAEELAKKAESQVFRVDDVFAEDDASSLDSDDSSNI</sequence>
<comment type="caution">
    <text evidence="7">The sequence shown here is derived from an EMBL/GenBank/DDBJ whole genome shotgun (WGS) entry which is preliminary data.</text>
</comment>
<name>A0ABR7I6T8_9FIRM</name>
<feature type="domain" description="DUF202" evidence="6">
    <location>
        <begin position="65"/>
        <end position="116"/>
    </location>
</feature>
<dbReference type="InterPro" id="IPR003807">
    <property type="entry name" value="DUF202"/>
</dbReference>
<feature type="transmembrane region" description="Helical" evidence="5">
    <location>
        <begin position="98"/>
        <end position="118"/>
    </location>
</feature>
<dbReference type="RefSeq" id="WP_022515298.1">
    <property type="nucleotide sequence ID" value="NZ_JACOQH010000001.1"/>
</dbReference>
<dbReference type="EMBL" id="JACOQH010000001">
    <property type="protein sequence ID" value="MBC5752656.1"/>
    <property type="molecule type" value="Genomic_DNA"/>
</dbReference>
<dbReference type="Pfam" id="PF02656">
    <property type="entry name" value="DUF202"/>
    <property type="match status" value="1"/>
</dbReference>
<accession>A0ABR7I6T8</accession>
<evidence type="ECO:0000313" key="8">
    <source>
        <dbReference type="Proteomes" id="UP000621540"/>
    </source>
</evidence>
<keyword evidence="8" id="KW-1185">Reference proteome</keyword>
<evidence type="ECO:0000256" key="4">
    <source>
        <dbReference type="ARBA" id="ARBA00023136"/>
    </source>
</evidence>
<keyword evidence="3 5" id="KW-1133">Transmembrane helix</keyword>
<proteinExistence type="predicted"/>
<comment type="subcellular location">
    <subcellularLocation>
        <location evidence="1">Endomembrane system</location>
        <topology evidence="1">Multi-pass membrane protein</topology>
    </subcellularLocation>
</comment>
<evidence type="ECO:0000256" key="5">
    <source>
        <dbReference type="SAM" id="Phobius"/>
    </source>
</evidence>
<dbReference type="Proteomes" id="UP000621540">
    <property type="component" value="Unassembled WGS sequence"/>
</dbReference>
<keyword evidence="4 5" id="KW-0472">Membrane</keyword>
<gene>
    <name evidence="7" type="ORF">H8Z76_01225</name>
</gene>
<protein>
    <submittedName>
        <fullName evidence="7">DUF202 domain-containing protein</fullName>
    </submittedName>
</protein>
<evidence type="ECO:0000256" key="1">
    <source>
        <dbReference type="ARBA" id="ARBA00004127"/>
    </source>
</evidence>
<evidence type="ECO:0000313" key="7">
    <source>
        <dbReference type="EMBL" id="MBC5752656.1"/>
    </source>
</evidence>
<keyword evidence="2 5" id="KW-0812">Transmembrane</keyword>
<organism evidence="7 8">
    <name type="scientific">Roseburia yibonii</name>
    <dbReference type="NCBI Taxonomy" id="2763063"/>
    <lineage>
        <taxon>Bacteria</taxon>
        <taxon>Bacillati</taxon>
        <taxon>Bacillota</taxon>
        <taxon>Clostridia</taxon>
        <taxon>Lachnospirales</taxon>
        <taxon>Lachnospiraceae</taxon>
        <taxon>Roseburia</taxon>
    </lineage>
</organism>